<protein>
    <submittedName>
        <fullName evidence="2">Uncharacterized protein</fullName>
    </submittedName>
</protein>
<feature type="region of interest" description="Disordered" evidence="1">
    <location>
        <begin position="1164"/>
        <end position="1239"/>
    </location>
</feature>
<feature type="region of interest" description="Disordered" evidence="1">
    <location>
        <begin position="800"/>
        <end position="859"/>
    </location>
</feature>
<feature type="compositionally biased region" description="Gly residues" evidence="1">
    <location>
        <begin position="1311"/>
        <end position="1322"/>
    </location>
</feature>
<dbReference type="InterPro" id="IPR034586">
    <property type="entry name" value="Bfa1/Byr4"/>
</dbReference>
<feature type="region of interest" description="Disordered" evidence="1">
    <location>
        <begin position="409"/>
        <end position="443"/>
    </location>
</feature>
<feature type="compositionally biased region" description="Polar residues" evidence="1">
    <location>
        <begin position="244"/>
        <end position="264"/>
    </location>
</feature>
<evidence type="ECO:0000313" key="3">
    <source>
        <dbReference type="Proteomes" id="UP000717515"/>
    </source>
</evidence>
<feature type="region of interest" description="Disordered" evidence="1">
    <location>
        <begin position="356"/>
        <end position="376"/>
    </location>
</feature>
<feature type="compositionally biased region" description="Basic and acidic residues" evidence="1">
    <location>
        <begin position="1218"/>
        <end position="1228"/>
    </location>
</feature>
<evidence type="ECO:0000313" key="2">
    <source>
        <dbReference type="EMBL" id="KAG9323389.1"/>
    </source>
</evidence>
<gene>
    <name evidence="2" type="ORF">KVV02_002539</name>
</gene>
<dbReference type="GO" id="GO:1990334">
    <property type="term" value="C:Bfa1-Bub2 complex"/>
    <property type="evidence" value="ECO:0007669"/>
    <property type="project" value="InterPro"/>
</dbReference>
<feature type="compositionally biased region" description="Low complexity" evidence="1">
    <location>
        <begin position="118"/>
        <end position="133"/>
    </location>
</feature>
<name>A0A9P8A3R4_MORAP</name>
<feature type="compositionally biased region" description="Acidic residues" evidence="1">
    <location>
        <begin position="1206"/>
        <end position="1217"/>
    </location>
</feature>
<feature type="compositionally biased region" description="Acidic residues" evidence="1">
    <location>
        <begin position="1640"/>
        <end position="1650"/>
    </location>
</feature>
<feature type="region of interest" description="Disordered" evidence="1">
    <location>
        <begin position="103"/>
        <end position="133"/>
    </location>
</feature>
<accession>A0A9P8A3R4</accession>
<feature type="compositionally biased region" description="Basic residues" evidence="1">
    <location>
        <begin position="1164"/>
        <end position="1178"/>
    </location>
</feature>
<comment type="caution">
    <text evidence="2">The sequence shown here is derived from an EMBL/GenBank/DDBJ whole genome shotgun (WGS) entry which is preliminary data.</text>
</comment>
<proteinExistence type="predicted"/>
<feature type="compositionally biased region" description="Polar residues" evidence="1">
    <location>
        <begin position="103"/>
        <end position="116"/>
    </location>
</feature>
<evidence type="ECO:0000256" key="1">
    <source>
        <dbReference type="SAM" id="MobiDB-lite"/>
    </source>
</evidence>
<dbReference type="GO" id="GO:0001100">
    <property type="term" value="P:negative regulation of exit from mitosis"/>
    <property type="evidence" value="ECO:0007669"/>
    <property type="project" value="InterPro"/>
</dbReference>
<feature type="region of interest" description="Disordered" evidence="1">
    <location>
        <begin position="1620"/>
        <end position="1667"/>
    </location>
</feature>
<dbReference type="GO" id="GO:0044732">
    <property type="term" value="C:mitotic spindle pole body"/>
    <property type="evidence" value="ECO:0007669"/>
    <property type="project" value="TreeGrafter"/>
</dbReference>
<dbReference type="Proteomes" id="UP000717515">
    <property type="component" value="Unassembled WGS sequence"/>
</dbReference>
<dbReference type="EMBL" id="JAIFTL010000103">
    <property type="protein sequence ID" value="KAG9323389.1"/>
    <property type="molecule type" value="Genomic_DNA"/>
</dbReference>
<feature type="compositionally biased region" description="Basic and acidic residues" evidence="1">
    <location>
        <begin position="1513"/>
        <end position="1526"/>
    </location>
</feature>
<feature type="region of interest" description="Disordered" evidence="1">
    <location>
        <begin position="1015"/>
        <end position="1035"/>
    </location>
</feature>
<organism evidence="2 3">
    <name type="scientific">Mortierella alpina</name>
    <name type="common">Oleaginous fungus</name>
    <name type="synonym">Mortierella renispora</name>
    <dbReference type="NCBI Taxonomy" id="64518"/>
    <lineage>
        <taxon>Eukaryota</taxon>
        <taxon>Fungi</taxon>
        <taxon>Fungi incertae sedis</taxon>
        <taxon>Mucoromycota</taxon>
        <taxon>Mortierellomycotina</taxon>
        <taxon>Mortierellomycetes</taxon>
        <taxon>Mortierellales</taxon>
        <taxon>Mortierellaceae</taxon>
        <taxon>Mortierella</taxon>
    </lineage>
</organism>
<feature type="compositionally biased region" description="Polar residues" evidence="1">
    <location>
        <begin position="1488"/>
        <end position="1499"/>
    </location>
</feature>
<feature type="compositionally biased region" description="Polar residues" evidence="1">
    <location>
        <begin position="828"/>
        <end position="845"/>
    </location>
</feature>
<feature type="compositionally biased region" description="Low complexity" evidence="1">
    <location>
        <begin position="215"/>
        <end position="235"/>
    </location>
</feature>
<dbReference type="PANTHER" id="PTHR35140">
    <property type="entry name" value="MITOTIC CHECK POINT PROTEIN BFA1"/>
    <property type="match status" value="1"/>
</dbReference>
<feature type="compositionally biased region" description="Polar residues" evidence="1">
    <location>
        <begin position="1620"/>
        <end position="1630"/>
    </location>
</feature>
<feature type="region of interest" description="Disordered" evidence="1">
    <location>
        <begin position="1291"/>
        <end position="1322"/>
    </location>
</feature>
<sequence length="1685" mass="184128">MNSSSNPLWDKWRNGQIEMMINGAHEDEMLDTKDPSMVQRKGDVSEGDVETWDDAFDFDSHQPFEHILEQLQHTFPRSPLSDVSDQSDYFQPAAATSSAPITINSTSTRTPASSYTHALPSPSTTTTATTLTSSKGTHAIPTFNINSGSDGGIAIGSRHTNIRRLVGTTDALLKVDTRTPFRNSCNNSSSNDRASALPPLAPTLQARDGSSNKFLSLPQLPSSTSSPSSSASSSPRAVTASVGAPSTTTASTRSMVDNSNQWGSNDKGKAKGRSEEDDFCPVLSTTAMTTITQEMMLSNLPAYTGIITRINPIKRVAAWVDDLEDLEVPEEDLDFNQVRSILAKSSSVPDTLESIETWDTDSERSAAQSEDPIRLSPRISAEGDRILVENIGTRKCSIPASDTIETLDDDFDLSEDSGPLQLRLPPHPHLYNHSDPGNLSRKQSSLLRWQDLGSDLDENDLENRSLSSSGSLSRVSMIDEDLLDGIVFPESMENLRLITDRPYRPERDPSVFGKESRMQEDDPEEFWEGLEISDDSFNLQGRNKHLFVRPALVGRERSSSRVRREVVPLKDFVALPSRIPRLCRAPGDTSRPVTPAPSLSRMHSAHFDLPLRNLNSKSSLPRLKRSSISRREGSRVKQAIFTTNPHARIISSELDTSVASTPFASRAPTPTAIHIPGSKRSSLYNVKDDFPSLGVSSMAARSVSFTEPAEPAKTPVAAESTTVLPSMPILLTDSPAPGQTQGSSRVFPTLRMLVRKLDLGRPRLSARGLIPAFGQVATPSETRSTASADVVAPQQSALPSVLPLTSPPLNPPPETPGDIKPVLKHPPNSRSSSFTDWGSVVGSTETAKESRPSSRVGPVSLGDISELATSDFTSEIMTGASYQVAVAEKFSRRVFLKRSPKQSMFGDGSELDRFDNLPTFGMGELPLTGNEDEIDRVKALQYKRQSIDRVAMWLRKPQSIVNMKEAAKPIEVARPSESEGSSSSIIRKTKSIRRSLFDIFTQVTQATQLAPTMPTVAPPLMETTETKKKRTSSGPTLIRDLALQPKVRKVSGMVYNPKDKMWDGNDDILDDFEDEDAEVAAATSAFASPATSPRQFEFPGSPLSHAYFPNSPLMGTASISAVNRPALITNMNQHSKPRMQVAGKMVFDPIRMCWIINPEYLHRRKQQQQQRRRHRHGDHTRQRSMDDAWGDEPDVFAGLSESDKSQDEDELQNDEELNERVDWEREGRTGTNSQSRSNARRLLARPSFQRQPSHDCVAEQERLQAWAETMVVPNAAPHDIADPRSLGGAGGFHSVIPKSSRRSLNGHHGTCSGGVGSIGGGNSSRGEFEVGVEFDITDTFLEQCIAAEAQHRKGAGRFFALPCSPVGVLQPPAAVATTGRLSKMTPSKMISLGKKSGKAVLRGKDEGTVEVMAKVVHAKEEDKKDIATNDREMEVKVRKLSFPTNPLMSWPPGGKGKSRSKSIQALLLSDGSNSIGKSSGHPMASGLTDGSEQCSSILRRNSEGSVAAVNEGDSGKDKNKGKDKGHNKSNSRRFSRTSLLPFVAANSDTSRSPAVAVAATLAARGRGGSRELFFHRPVRQEDTKRGTLSFAATLAAARRGGSMPFDRRKIGADTFDPLRSSQHMDGQHQQAGRAGKLGIGEEEKDEEEDAVERGYRIMPNSRGRPPLRPRAELVLEFERHGQRYR</sequence>
<dbReference type="GO" id="GO:0005096">
    <property type="term" value="F:GTPase activator activity"/>
    <property type="evidence" value="ECO:0007669"/>
    <property type="project" value="InterPro"/>
</dbReference>
<reference evidence="2" key="1">
    <citation type="submission" date="2021-07" db="EMBL/GenBank/DDBJ databases">
        <title>Draft genome of Mortierella alpina, strain LL118, isolated from an aspen leaf litter sample.</title>
        <authorList>
            <person name="Yang S."/>
            <person name="Vinatzer B.A."/>
        </authorList>
    </citation>
    <scope>NUCLEOTIDE SEQUENCE</scope>
    <source>
        <strain evidence="2">LL118</strain>
    </source>
</reference>
<feature type="region of interest" description="Disordered" evidence="1">
    <location>
        <begin position="1470"/>
        <end position="1534"/>
    </location>
</feature>
<dbReference type="PANTHER" id="PTHR35140:SF1">
    <property type="entry name" value="MITOTIC CHECK POINT PROTEIN BFA1"/>
    <property type="match status" value="1"/>
</dbReference>
<feature type="region of interest" description="Disordered" evidence="1">
    <location>
        <begin position="179"/>
        <end position="277"/>
    </location>
</feature>
<feature type="compositionally biased region" description="Pro residues" evidence="1">
    <location>
        <begin position="805"/>
        <end position="815"/>
    </location>
</feature>